<dbReference type="InterPro" id="IPR036249">
    <property type="entry name" value="Thioredoxin-like_sf"/>
</dbReference>
<dbReference type="CDD" id="cd03012">
    <property type="entry name" value="TlpA_like_DipZ_like"/>
    <property type="match status" value="1"/>
</dbReference>
<dbReference type="PANTHER" id="PTHR42852">
    <property type="entry name" value="THIOL:DISULFIDE INTERCHANGE PROTEIN DSBE"/>
    <property type="match status" value="1"/>
</dbReference>
<dbReference type="Gene3D" id="3.40.30.10">
    <property type="entry name" value="Glutaredoxin"/>
    <property type="match status" value="1"/>
</dbReference>
<dbReference type="InterPro" id="IPR013766">
    <property type="entry name" value="Thioredoxin_domain"/>
</dbReference>
<dbReference type="SUPFAM" id="SSF52833">
    <property type="entry name" value="Thioredoxin-like"/>
    <property type="match status" value="1"/>
</dbReference>
<dbReference type="PROSITE" id="PS51352">
    <property type="entry name" value="THIOREDOXIN_2"/>
    <property type="match status" value="1"/>
</dbReference>
<dbReference type="Proteomes" id="UP000540556">
    <property type="component" value="Unassembled WGS sequence"/>
</dbReference>
<proteinExistence type="predicted"/>
<dbReference type="Pfam" id="PF00578">
    <property type="entry name" value="AhpC-TSA"/>
    <property type="match status" value="1"/>
</dbReference>
<accession>A0A7W4PS43</accession>
<dbReference type="InterPro" id="IPR000866">
    <property type="entry name" value="AhpC/TSA"/>
</dbReference>
<dbReference type="InterPro" id="IPR041017">
    <property type="entry name" value="Thioredoxin_10"/>
</dbReference>
<gene>
    <name evidence="2" type="ORF">HLH27_13480</name>
</gene>
<dbReference type="GO" id="GO:0016209">
    <property type="term" value="F:antioxidant activity"/>
    <property type="evidence" value="ECO:0007669"/>
    <property type="project" value="InterPro"/>
</dbReference>
<dbReference type="AlphaFoldDB" id="A0A7W4PS43"/>
<keyword evidence="3" id="KW-1185">Reference proteome</keyword>
<dbReference type="PANTHER" id="PTHR42852:SF13">
    <property type="entry name" value="PROTEIN DIPZ"/>
    <property type="match status" value="1"/>
</dbReference>
<comment type="caution">
    <text evidence="2">The sequence shown here is derived from an EMBL/GenBank/DDBJ whole genome shotgun (WGS) entry which is preliminary data.</text>
</comment>
<dbReference type="GO" id="GO:0016491">
    <property type="term" value="F:oxidoreductase activity"/>
    <property type="evidence" value="ECO:0007669"/>
    <property type="project" value="InterPro"/>
</dbReference>
<name>A0A7W4PS43_9PROT</name>
<feature type="domain" description="Thioredoxin" evidence="1">
    <location>
        <begin position="52"/>
        <end position="215"/>
    </location>
</feature>
<dbReference type="Pfam" id="PF17991">
    <property type="entry name" value="Thioredoxin_10"/>
    <property type="match status" value="1"/>
</dbReference>
<reference evidence="2 3" key="1">
    <citation type="submission" date="2020-04" db="EMBL/GenBank/DDBJ databases">
        <title>Description of novel Gluconacetobacter.</title>
        <authorList>
            <person name="Sombolestani A."/>
        </authorList>
    </citation>
    <scope>NUCLEOTIDE SEQUENCE [LARGE SCALE GENOMIC DNA]</scope>
    <source>
        <strain evidence="2 3">LMG 27800</strain>
    </source>
</reference>
<sequence length="391" mass="41972">MTHRMTEDNASAKDRGMTGMFSSRARRRVGLLAALALLGSEAGGGRCALAHTVAGNGAGAASELSARGELPVEGEMPSLDGAVAWLNSPPLDTRHLRGKIVLVDFWAYSCINCIRTEPYIRAWADKYRDRGLVVIGVHTPEFRFETNIANIRRAADRFGMTYPIAVDSDRSIWNAFGNQYWPALYFIDAQGRIRHHQFGEGEYDTSERVIQQLLAEAAGEGAAGGEMVVPHAQGAEAAPDMANIGSEETYLGYARATGFASAGSARRDASKSYTSGTLALNQWSLLGVWTVGAEHATLDAPGGAIAYRFRARDLHLVLGCVAGGKPVRFQVLIDGAPPGADHGSDIDGAGEGVVTETRLYQLVRQSGAVRERTFEIRFSDPGVAAYSFTFG</sequence>
<organism evidence="2 3">
    <name type="scientific">Gluconacetobacter takamatsuzukensis</name>
    <dbReference type="NCBI Taxonomy" id="1286190"/>
    <lineage>
        <taxon>Bacteria</taxon>
        <taxon>Pseudomonadati</taxon>
        <taxon>Pseudomonadota</taxon>
        <taxon>Alphaproteobacteria</taxon>
        <taxon>Acetobacterales</taxon>
        <taxon>Acetobacteraceae</taxon>
        <taxon>Gluconacetobacter</taxon>
    </lineage>
</organism>
<protein>
    <submittedName>
        <fullName evidence="2">Thioredoxin family protein</fullName>
    </submittedName>
</protein>
<dbReference type="Gene3D" id="2.60.120.260">
    <property type="entry name" value="Galactose-binding domain-like"/>
    <property type="match status" value="1"/>
</dbReference>
<evidence type="ECO:0000259" key="1">
    <source>
        <dbReference type="PROSITE" id="PS51352"/>
    </source>
</evidence>
<dbReference type="EMBL" id="JABEQK010000011">
    <property type="protein sequence ID" value="MBB2206019.1"/>
    <property type="molecule type" value="Genomic_DNA"/>
</dbReference>
<dbReference type="InterPro" id="IPR050553">
    <property type="entry name" value="Thioredoxin_ResA/DsbE_sf"/>
</dbReference>
<evidence type="ECO:0000313" key="2">
    <source>
        <dbReference type="EMBL" id="MBB2206019.1"/>
    </source>
</evidence>
<evidence type="ECO:0000313" key="3">
    <source>
        <dbReference type="Proteomes" id="UP000540556"/>
    </source>
</evidence>